<proteinExistence type="predicted"/>
<gene>
    <name evidence="1" type="ORF">UFOVP1636_229</name>
</gene>
<sequence length="367" mass="42072">MPRLSLWKDGNHSSDYKFFDRRISEMFTIGGTGVLVHKYQGIIDQGPTNDLTLPQYTNQSEMNIQDLLFLENRDRKYDTSVYEMRGHYQVTDNDFDLTQFGLFLQTGTLFMTFHINDMISILGRKLMNGDVLEMMHLIDYDTLNAELPIALKRFFVVGDTTKASEGFSPTWWPHLWRCKINPMVDSQEYKDILNTITVSDTDPTPIKDILSIYDKKVSINEAILQQAEDEVPKSGYYVNNLYNYIPDNQPTPPTKIQGALSGDGVTPNGYPVTQGISFPASPVLGDFCLRLDYLPNRLFRYDGKRWLKIEDAVRSNLTKGAEDNSTLRHSFINNDNTWVDVNNVIKPQRQNLNDILRIRPDAPPTPP</sequence>
<evidence type="ECO:0000313" key="1">
    <source>
        <dbReference type="EMBL" id="CAB4221285.1"/>
    </source>
</evidence>
<protein>
    <submittedName>
        <fullName evidence="1">Uncharacterized protein</fullName>
    </submittedName>
</protein>
<dbReference type="EMBL" id="LR797503">
    <property type="protein sequence ID" value="CAB4221285.1"/>
    <property type="molecule type" value="Genomic_DNA"/>
</dbReference>
<accession>A0A6J5T0U0</accession>
<name>A0A6J5T0U0_9CAUD</name>
<reference evidence="1" key="1">
    <citation type="submission" date="2020-05" db="EMBL/GenBank/DDBJ databases">
        <authorList>
            <person name="Chiriac C."/>
            <person name="Salcher M."/>
            <person name="Ghai R."/>
            <person name="Kavagutti S V."/>
        </authorList>
    </citation>
    <scope>NUCLEOTIDE SEQUENCE</scope>
</reference>
<organism evidence="1">
    <name type="scientific">uncultured Caudovirales phage</name>
    <dbReference type="NCBI Taxonomy" id="2100421"/>
    <lineage>
        <taxon>Viruses</taxon>
        <taxon>Duplodnaviria</taxon>
        <taxon>Heunggongvirae</taxon>
        <taxon>Uroviricota</taxon>
        <taxon>Caudoviricetes</taxon>
        <taxon>Peduoviridae</taxon>
        <taxon>Maltschvirus</taxon>
        <taxon>Maltschvirus maltsch</taxon>
    </lineage>
</organism>